<accession>A0A1Y2HZ29</accession>
<evidence type="ECO:0000313" key="1">
    <source>
        <dbReference type="EMBL" id="ORZ38432.1"/>
    </source>
</evidence>
<reference evidence="1 2" key="1">
    <citation type="submission" date="2016-07" db="EMBL/GenBank/DDBJ databases">
        <title>Pervasive Adenine N6-methylation of Active Genes in Fungi.</title>
        <authorList>
            <consortium name="DOE Joint Genome Institute"/>
            <person name="Mondo S.J."/>
            <person name="Dannebaum R.O."/>
            <person name="Kuo R.C."/>
            <person name="Labutti K."/>
            <person name="Haridas S."/>
            <person name="Kuo A."/>
            <person name="Salamov A."/>
            <person name="Ahrendt S.R."/>
            <person name="Lipzen A."/>
            <person name="Sullivan W."/>
            <person name="Andreopoulos W.B."/>
            <person name="Clum A."/>
            <person name="Lindquist E."/>
            <person name="Daum C."/>
            <person name="Ramamoorthy G.K."/>
            <person name="Gryganskyi A."/>
            <person name="Culley D."/>
            <person name="Magnuson J.K."/>
            <person name="James T.Y."/>
            <person name="O'Malley M.A."/>
            <person name="Stajich J.E."/>
            <person name="Spatafora J.W."/>
            <person name="Visel A."/>
            <person name="Grigoriev I.V."/>
        </authorList>
    </citation>
    <scope>NUCLEOTIDE SEQUENCE [LARGE SCALE GENOMIC DNA]</scope>
    <source>
        <strain evidence="1 2">PL171</strain>
    </source>
</reference>
<name>A0A1Y2HZ29_9FUNG</name>
<gene>
    <name evidence="1" type="ORF">BCR44DRAFT_1458858</name>
</gene>
<dbReference type="Proteomes" id="UP000193411">
    <property type="component" value="Unassembled WGS sequence"/>
</dbReference>
<proteinExistence type="predicted"/>
<dbReference type="AlphaFoldDB" id="A0A1Y2HZ29"/>
<evidence type="ECO:0000313" key="2">
    <source>
        <dbReference type="Proteomes" id="UP000193411"/>
    </source>
</evidence>
<protein>
    <submittedName>
        <fullName evidence="1">Uncharacterized protein</fullName>
    </submittedName>
</protein>
<organism evidence="1 2">
    <name type="scientific">Catenaria anguillulae PL171</name>
    <dbReference type="NCBI Taxonomy" id="765915"/>
    <lineage>
        <taxon>Eukaryota</taxon>
        <taxon>Fungi</taxon>
        <taxon>Fungi incertae sedis</taxon>
        <taxon>Blastocladiomycota</taxon>
        <taxon>Blastocladiomycetes</taxon>
        <taxon>Blastocladiales</taxon>
        <taxon>Catenariaceae</taxon>
        <taxon>Catenaria</taxon>
    </lineage>
</organism>
<dbReference type="EMBL" id="MCFL01000008">
    <property type="protein sequence ID" value="ORZ38432.1"/>
    <property type="molecule type" value="Genomic_DNA"/>
</dbReference>
<sequence>MAGFAEIMRAHSEAQERRFMQLFKEQQDKHEDEKRVWREQIEQVSLLRETVLNLTKLVGQSGIRNNMDVDGEDNVRLEQSSQRATTAVAQEVAGILSDKMAAEVSTVGQILVASLEGLIDSKLRAKSYPTLTEDSFRGPAQYRTTNRPRLHDRAASMSAIFLPSGSKWHWAGTILDSAGDFLDIGHGG</sequence>
<comment type="caution">
    <text evidence="1">The sequence shown here is derived from an EMBL/GenBank/DDBJ whole genome shotgun (WGS) entry which is preliminary data.</text>
</comment>
<keyword evidence="2" id="KW-1185">Reference proteome</keyword>